<comment type="caution">
    <text evidence="2">The sequence shown here is derived from an EMBL/GenBank/DDBJ whole genome shotgun (WGS) entry which is preliminary data.</text>
</comment>
<proteinExistence type="predicted"/>
<protein>
    <submittedName>
        <fullName evidence="2">Uncharacterized protein</fullName>
    </submittedName>
</protein>
<gene>
    <name evidence="2" type="ORF">PEVE_00028800</name>
</gene>
<dbReference type="EMBL" id="CALNXI010000040">
    <property type="protein sequence ID" value="CAH3016400.1"/>
    <property type="molecule type" value="Genomic_DNA"/>
</dbReference>
<sequence length="130" mass="14921">MDRQQEAEESCDPTEFKFRSRPLTAGGTGIENGIRFFTTAMHTLDRIEGALSEIEQTRTLVHQMIGEFSLAGSGVRVPRLTPEGGGQRKKLKPERKELTEKDVCTPRIHRRSRPKRNKTLLEICEEWKKK</sequence>
<evidence type="ECO:0000313" key="3">
    <source>
        <dbReference type="Proteomes" id="UP001159427"/>
    </source>
</evidence>
<feature type="region of interest" description="Disordered" evidence="1">
    <location>
        <begin position="76"/>
        <end position="100"/>
    </location>
</feature>
<evidence type="ECO:0000313" key="2">
    <source>
        <dbReference type="EMBL" id="CAH3016400.1"/>
    </source>
</evidence>
<dbReference type="Proteomes" id="UP001159427">
    <property type="component" value="Unassembled WGS sequence"/>
</dbReference>
<name>A0ABN8LLW0_9CNID</name>
<organism evidence="2 3">
    <name type="scientific">Porites evermanni</name>
    <dbReference type="NCBI Taxonomy" id="104178"/>
    <lineage>
        <taxon>Eukaryota</taxon>
        <taxon>Metazoa</taxon>
        <taxon>Cnidaria</taxon>
        <taxon>Anthozoa</taxon>
        <taxon>Hexacorallia</taxon>
        <taxon>Scleractinia</taxon>
        <taxon>Fungiina</taxon>
        <taxon>Poritidae</taxon>
        <taxon>Porites</taxon>
    </lineage>
</organism>
<reference evidence="2 3" key="1">
    <citation type="submission" date="2022-05" db="EMBL/GenBank/DDBJ databases">
        <authorList>
            <consortium name="Genoscope - CEA"/>
            <person name="William W."/>
        </authorList>
    </citation>
    <scope>NUCLEOTIDE SEQUENCE [LARGE SCALE GENOMIC DNA]</scope>
</reference>
<accession>A0ABN8LLW0</accession>
<evidence type="ECO:0000256" key="1">
    <source>
        <dbReference type="SAM" id="MobiDB-lite"/>
    </source>
</evidence>
<keyword evidence="3" id="KW-1185">Reference proteome</keyword>